<dbReference type="Gene3D" id="3.40.50.10540">
    <property type="entry name" value="Crotonobetainyl-coa:carnitine coa-transferase, domain 1"/>
    <property type="match status" value="1"/>
</dbReference>
<name>C5PII9_COCP7</name>
<evidence type="ECO:0000313" key="3">
    <source>
        <dbReference type="Proteomes" id="UP000009084"/>
    </source>
</evidence>
<dbReference type="Proteomes" id="UP000009084">
    <property type="component" value="Unassembled WGS sequence"/>
</dbReference>
<comment type="caution">
    <text evidence="2">The sequence shown here is derived from an EMBL/GenBank/DDBJ whole genome shotgun (WGS) entry which is preliminary data.</text>
</comment>
<dbReference type="PANTHER" id="PTHR48228">
    <property type="entry name" value="SUCCINYL-COA--D-CITRAMALATE COA-TRANSFERASE"/>
    <property type="match status" value="1"/>
</dbReference>
<dbReference type="InterPro" id="IPR023606">
    <property type="entry name" value="CoA-Trfase_III_dom_1_sf"/>
</dbReference>
<gene>
    <name evidence="2" type="ORF">CPC735_057120</name>
</gene>
<organism evidence="2 3">
    <name type="scientific">Coccidioides posadasii (strain C735)</name>
    <name type="common">Valley fever fungus</name>
    <dbReference type="NCBI Taxonomy" id="222929"/>
    <lineage>
        <taxon>Eukaryota</taxon>
        <taxon>Fungi</taxon>
        <taxon>Dikarya</taxon>
        <taxon>Ascomycota</taxon>
        <taxon>Pezizomycotina</taxon>
        <taxon>Eurotiomycetes</taxon>
        <taxon>Eurotiomycetidae</taxon>
        <taxon>Onygenales</taxon>
        <taxon>Onygenaceae</taxon>
        <taxon>Coccidioides</taxon>
    </lineage>
</organism>
<comment type="similarity">
    <text evidence="1">Belongs to the CoA-transferase III family.</text>
</comment>
<proteinExistence type="inferred from homology"/>
<dbReference type="OrthoDB" id="5863171at2759"/>
<dbReference type="SUPFAM" id="SSF89796">
    <property type="entry name" value="CoA-transferase family III (CaiB/BaiF)"/>
    <property type="match status" value="2"/>
</dbReference>
<evidence type="ECO:0000256" key="1">
    <source>
        <dbReference type="ARBA" id="ARBA00008383"/>
    </source>
</evidence>
<dbReference type="AlphaFoldDB" id="C5PII9"/>
<accession>C5PII9</accession>
<dbReference type="HOGENOM" id="CLU_021588_0_0_1"/>
<dbReference type="PANTHER" id="PTHR48228:SF4">
    <property type="entry name" value="BLR3030 PROTEIN"/>
    <property type="match status" value="1"/>
</dbReference>
<dbReference type="EMBL" id="ACFW01000049">
    <property type="protein sequence ID" value="EER24342.1"/>
    <property type="molecule type" value="Genomic_DNA"/>
</dbReference>
<protein>
    <submittedName>
        <fullName evidence="2">CAIB/BAIF family protein</fullName>
    </submittedName>
</protein>
<sequence>MPRFLPNRSSFTTHSTIRLLWESLNLPLSALSSISLQPESPPNDRFLPSSYKLDHLAQACIALPTLAAALLHSARSHTQNSSSSSNINVDSSNKVPTVTISARAAALSFVSERVYTLSSRPPPSSWGAISGLYRARDGGYVRIHGSFVNHRRALASILGVPVSDSGEVNREDVARAIGDRWDAEELERVALGGDAVVVKLRGPGEEWEGWPVSEKVVGVKRYAVPEEGEGADLEIRGHFGRYTGSSVGCGRRPLQGLRVLELSRVIAAPVAGRTLAALGADVLWVTAPHLPDLPALDIDLGRGKRSIQLDFRREEDRLKLLDLVRDADVFLQSYRPGSLEKYGLGPKDLAAVNPGIVYANLSAYAEPNDELNQNNPWATFRGFDSLVQTCSGMNVSEAEHFAAASTSPGEKNVPSVPARVLPCQALDHGAGYLFASGILAAIYHRDFVPDGFGAYKVDASLAGVMKYLQSLGQYDGASGFQVADPVPQQYPLGPKQGQKTGWAEDLWETKQSGFGDLRAVKYPGSIDGCEVGWDVMPKKLGSDEPEWLD</sequence>
<dbReference type="InterPro" id="IPR003673">
    <property type="entry name" value="CoA-Trfase_fam_III"/>
</dbReference>
<dbReference type="GO" id="GO:0003824">
    <property type="term" value="F:catalytic activity"/>
    <property type="evidence" value="ECO:0007669"/>
    <property type="project" value="InterPro"/>
</dbReference>
<dbReference type="InterPro" id="IPR050509">
    <property type="entry name" value="CoA-transferase_III"/>
</dbReference>
<evidence type="ECO:0000313" key="2">
    <source>
        <dbReference type="EMBL" id="EER24342.1"/>
    </source>
</evidence>
<dbReference type="Pfam" id="PF02515">
    <property type="entry name" value="CoA_transf_3"/>
    <property type="match status" value="1"/>
</dbReference>
<dbReference type="KEGG" id="cpw:9691957"/>
<dbReference type="VEuPathDB" id="FungiDB:CPC735_057120"/>
<reference evidence="2 3" key="1">
    <citation type="journal article" date="2009" name="Genome Res.">
        <title>Comparative genomic analyses of the human fungal pathogens Coccidioides and their relatives.</title>
        <authorList>
            <person name="Sharpton T.J."/>
            <person name="Stajich J.E."/>
            <person name="Rounsley S.D."/>
            <person name="Gardner M.J."/>
            <person name="Wortman J.R."/>
            <person name="Jordar V.S."/>
            <person name="Maiti R."/>
            <person name="Kodira C.D."/>
            <person name="Neafsey D.E."/>
            <person name="Zeng Q."/>
            <person name="Hung C.-Y."/>
            <person name="McMahan C."/>
            <person name="Muszewska A."/>
            <person name="Grynberg M."/>
            <person name="Mandel M.A."/>
            <person name="Kellner E.M."/>
            <person name="Barker B.M."/>
            <person name="Galgiani J.N."/>
            <person name="Orbach M.J."/>
            <person name="Kirkland T.N."/>
            <person name="Cole G.T."/>
            <person name="Henn M.R."/>
            <person name="Birren B.W."/>
            <person name="Taylor J.W."/>
        </authorList>
    </citation>
    <scope>NUCLEOTIDE SEQUENCE [LARGE SCALE GENOMIC DNA]</scope>
    <source>
        <strain evidence="3">C735</strain>
    </source>
</reference>